<dbReference type="PANTHER" id="PTHR43221">
    <property type="entry name" value="PROTEASE HTPX"/>
    <property type="match status" value="1"/>
</dbReference>
<dbReference type="PANTHER" id="PTHR43221:SF1">
    <property type="entry name" value="PROTEASE HTPX"/>
    <property type="match status" value="1"/>
</dbReference>
<evidence type="ECO:0000256" key="1">
    <source>
        <dbReference type="ARBA" id="ARBA00004651"/>
    </source>
</evidence>
<comment type="cofactor">
    <cofactor evidence="11">
        <name>Zn(2+)</name>
        <dbReference type="ChEBI" id="CHEBI:29105"/>
    </cofactor>
    <text evidence="11">Binds 1 zinc ion per subunit.</text>
</comment>
<dbReference type="STRING" id="1677920.LS71_06240"/>
<evidence type="ECO:0000256" key="3">
    <source>
        <dbReference type="ARBA" id="ARBA00022670"/>
    </source>
</evidence>
<evidence type="ECO:0000256" key="7">
    <source>
        <dbReference type="ARBA" id="ARBA00022833"/>
    </source>
</evidence>
<keyword evidence="6 11" id="KW-0378">Hydrolase</keyword>
<name>A0A4U8T6S0_9HELI</name>
<keyword evidence="4 12" id="KW-0812">Transmembrane</keyword>
<keyword evidence="15" id="KW-1185">Reference proteome</keyword>
<evidence type="ECO:0000256" key="4">
    <source>
        <dbReference type="ARBA" id="ARBA00022692"/>
    </source>
</evidence>
<feature type="transmembrane region" description="Helical" evidence="12">
    <location>
        <begin position="214"/>
        <end position="234"/>
    </location>
</feature>
<evidence type="ECO:0000256" key="2">
    <source>
        <dbReference type="ARBA" id="ARBA00022475"/>
    </source>
</evidence>
<sequence length="310" mass="34720">MESHFERIIAQNRLKTYAVLGIYIVIFILIGLLADIIRINANSLQEGFSLLLSFNEFPLITFGMALVACGIVAFSIAQFSRIMLSGNEYKRINPSNVLSRTESMLYRNLQDLLKKANLSFEPALYIIEAPYMNAFASGWNASNSLIAITSALIERLNEDEIKAVMAHELSHIRHGDVRLTMCVGILSNIMLLGVNIFAFYFSSANSQGARAARGILLILQFILPLFTLVLSLFISRNREYMADSGAAYLMGDSAPMIRALQKISQDYAQNRYVEPNPTRENAYLFDMGEVLSTHPSTQNRIKALLGQHYS</sequence>
<dbReference type="InterPro" id="IPR050083">
    <property type="entry name" value="HtpX_protease"/>
</dbReference>
<keyword evidence="2" id="KW-1003">Cell membrane</keyword>
<keyword evidence="8 12" id="KW-1133">Transmembrane helix</keyword>
<dbReference type="RefSeq" id="WP_034355253.1">
    <property type="nucleotide sequence ID" value="NZ_JRPR02000010.1"/>
</dbReference>
<dbReference type="NCBIfam" id="NF002775">
    <property type="entry name" value="PRK02870.1"/>
    <property type="match status" value="1"/>
</dbReference>
<dbReference type="AlphaFoldDB" id="A0A4U8T6S0"/>
<proteinExistence type="inferred from homology"/>
<feature type="transmembrane region" description="Helical" evidence="12">
    <location>
        <begin position="179"/>
        <end position="202"/>
    </location>
</feature>
<evidence type="ECO:0000256" key="12">
    <source>
        <dbReference type="SAM" id="Phobius"/>
    </source>
</evidence>
<comment type="caution">
    <text evidence="14">The sequence shown here is derived from an EMBL/GenBank/DDBJ whole genome shotgun (WGS) entry which is preliminary data.</text>
</comment>
<accession>A0A4U8T6S0</accession>
<feature type="transmembrane region" description="Helical" evidence="12">
    <location>
        <begin position="57"/>
        <end position="77"/>
    </location>
</feature>
<dbReference type="Proteomes" id="UP000029733">
    <property type="component" value="Unassembled WGS sequence"/>
</dbReference>
<comment type="similarity">
    <text evidence="11">Belongs to the peptidase M48 family.</text>
</comment>
<dbReference type="GO" id="GO:0005886">
    <property type="term" value="C:plasma membrane"/>
    <property type="evidence" value="ECO:0007669"/>
    <property type="project" value="UniProtKB-SubCell"/>
</dbReference>
<reference evidence="14 15" key="1">
    <citation type="journal article" date="2014" name="Genome Announc.">
        <title>Draft genome sequences of eight enterohepatic helicobacter species isolated from both laboratory and wild rodents.</title>
        <authorList>
            <person name="Sheh A."/>
            <person name="Shen Z."/>
            <person name="Fox J.G."/>
        </authorList>
    </citation>
    <scope>NUCLEOTIDE SEQUENCE [LARGE SCALE GENOMIC DNA]</scope>
    <source>
        <strain evidence="14 15">MIT 09-6949</strain>
    </source>
</reference>
<dbReference type="GO" id="GO:0004222">
    <property type="term" value="F:metalloendopeptidase activity"/>
    <property type="evidence" value="ECO:0007669"/>
    <property type="project" value="InterPro"/>
</dbReference>
<protein>
    <submittedName>
        <fullName evidence="14">Zinc metalloprotease HtpX</fullName>
        <ecNumber evidence="14">3.4.24.-</ecNumber>
    </submittedName>
</protein>
<dbReference type="GO" id="GO:0046872">
    <property type="term" value="F:metal ion binding"/>
    <property type="evidence" value="ECO:0007669"/>
    <property type="project" value="UniProtKB-KW"/>
</dbReference>
<dbReference type="GO" id="GO:0006508">
    <property type="term" value="P:proteolysis"/>
    <property type="evidence" value="ECO:0007669"/>
    <property type="project" value="UniProtKB-KW"/>
</dbReference>
<evidence type="ECO:0000256" key="10">
    <source>
        <dbReference type="ARBA" id="ARBA00023136"/>
    </source>
</evidence>
<dbReference type="InterPro" id="IPR001915">
    <property type="entry name" value="Peptidase_M48"/>
</dbReference>
<keyword evidence="3 11" id="KW-0645">Protease</keyword>
<evidence type="ECO:0000313" key="14">
    <source>
        <dbReference type="EMBL" id="TLD95188.1"/>
    </source>
</evidence>
<organism evidence="14 15">
    <name type="scientific">Helicobacter jaachi</name>
    <dbReference type="NCBI Taxonomy" id="1677920"/>
    <lineage>
        <taxon>Bacteria</taxon>
        <taxon>Pseudomonadati</taxon>
        <taxon>Campylobacterota</taxon>
        <taxon>Epsilonproteobacteria</taxon>
        <taxon>Campylobacterales</taxon>
        <taxon>Helicobacteraceae</taxon>
        <taxon>Helicobacter</taxon>
    </lineage>
</organism>
<dbReference type="Pfam" id="PF01435">
    <property type="entry name" value="Peptidase_M48"/>
    <property type="match status" value="1"/>
</dbReference>
<evidence type="ECO:0000256" key="11">
    <source>
        <dbReference type="RuleBase" id="RU003983"/>
    </source>
</evidence>
<evidence type="ECO:0000256" key="6">
    <source>
        <dbReference type="ARBA" id="ARBA00022801"/>
    </source>
</evidence>
<gene>
    <name evidence="14" type="primary">htpX</name>
    <name evidence="14" type="ORF">LS71_008495</name>
</gene>
<evidence type="ECO:0000256" key="8">
    <source>
        <dbReference type="ARBA" id="ARBA00022989"/>
    </source>
</evidence>
<dbReference type="OrthoDB" id="15218at2"/>
<evidence type="ECO:0000313" key="15">
    <source>
        <dbReference type="Proteomes" id="UP000029733"/>
    </source>
</evidence>
<dbReference type="Gene3D" id="3.30.2010.10">
    <property type="entry name" value="Metalloproteases ('zincins'), catalytic domain"/>
    <property type="match status" value="1"/>
</dbReference>
<evidence type="ECO:0000259" key="13">
    <source>
        <dbReference type="Pfam" id="PF01435"/>
    </source>
</evidence>
<keyword evidence="9 11" id="KW-0482">Metalloprotease</keyword>
<evidence type="ECO:0000256" key="9">
    <source>
        <dbReference type="ARBA" id="ARBA00023049"/>
    </source>
</evidence>
<dbReference type="EMBL" id="JRPR02000010">
    <property type="protein sequence ID" value="TLD95188.1"/>
    <property type="molecule type" value="Genomic_DNA"/>
</dbReference>
<evidence type="ECO:0000256" key="5">
    <source>
        <dbReference type="ARBA" id="ARBA00022723"/>
    </source>
</evidence>
<keyword evidence="7 11" id="KW-0862">Zinc</keyword>
<feature type="transmembrane region" description="Helical" evidence="12">
    <location>
        <begin position="17"/>
        <end position="37"/>
    </location>
</feature>
<dbReference type="EC" id="3.4.24.-" evidence="14"/>
<keyword evidence="5" id="KW-0479">Metal-binding</keyword>
<feature type="domain" description="Peptidase M48" evidence="13">
    <location>
        <begin position="102"/>
        <end position="305"/>
    </location>
</feature>
<keyword evidence="10 12" id="KW-0472">Membrane</keyword>
<comment type="subcellular location">
    <subcellularLocation>
        <location evidence="1">Cell membrane</location>
        <topology evidence="1">Multi-pass membrane protein</topology>
    </subcellularLocation>
</comment>